<comment type="caution">
    <text evidence="1">The sequence shown here is derived from an EMBL/GenBank/DDBJ whole genome shotgun (WGS) entry which is preliminary data.</text>
</comment>
<accession>A0A9W8WPS4</accession>
<dbReference type="EMBL" id="JAPEUV010000209">
    <property type="protein sequence ID" value="KAJ4330286.1"/>
    <property type="molecule type" value="Genomic_DNA"/>
</dbReference>
<sequence>MSTHVITETILSKSFGLSRDPIRRLRDDWNKHAEIWAGNMKIGVIEKSFDQAAEYYPTGFDHDITLIKPGPAAPIADIKCPTEDIGWLSRGGWSSLR</sequence>
<keyword evidence="2" id="KW-1185">Reference proteome</keyword>
<proteinExistence type="predicted"/>
<dbReference type="Proteomes" id="UP001140562">
    <property type="component" value="Unassembled WGS sequence"/>
</dbReference>
<dbReference type="AlphaFoldDB" id="A0A9W8WPS4"/>
<gene>
    <name evidence="1" type="ORF">N0V87_010131</name>
</gene>
<name>A0A9W8WPS4_9PLEO</name>
<protein>
    <submittedName>
        <fullName evidence="1">Uncharacterized protein</fullName>
    </submittedName>
</protein>
<organism evidence="1 2">
    <name type="scientific">Didymella glomerata</name>
    <dbReference type="NCBI Taxonomy" id="749621"/>
    <lineage>
        <taxon>Eukaryota</taxon>
        <taxon>Fungi</taxon>
        <taxon>Dikarya</taxon>
        <taxon>Ascomycota</taxon>
        <taxon>Pezizomycotina</taxon>
        <taxon>Dothideomycetes</taxon>
        <taxon>Pleosporomycetidae</taxon>
        <taxon>Pleosporales</taxon>
        <taxon>Pleosporineae</taxon>
        <taxon>Didymellaceae</taxon>
        <taxon>Didymella</taxon>
    </lineage>
</organism>
<reference evidence="1" key="1">
    <citation type="submission" date="2022-10" db="EMBL/GenBank/DDBJ databases">
        <title>Tapping the CABI collections for fungal endophytes: first genome assemblies for Collariella, Neodidymelliopsis, Ascochyta clinopodiicola, Didymella pomorum, Didymosphaeria variabile, Neocosmospora piperis and Neocucurbitaria cava.</title>
        <authorList>
            <person name="Hill R."/>
        </authorList>
    </citation>
    <scope>NUCLEOTIDE SEQUENCE</scope>
    <source>
        <strain evidence="1">IMI 360193</strain>
    </source>
</reference>
<evidence type="ECO:0000313" key="1">
    <source>
        <dbReference type="EMBL" id="KAJ4330286.1"/>
    </source>
</evidence>
<dbReference type="OrthoDB" id="5384519at2759"/>
<evidence type="ECO:0000313" key="2">
    <source>
        <dbReference type="Proteomes" id="UP001140562"/>
    </source>
</evidence>